<proteinExistence type="predicted"/>
<dbReference type="Proteomes" id="UP001150217">
    <property type="component" value="Unassembled WGS sequence"/>
</dbReference>
<comment type="caution">
    <text evidence="1">The sequence shown here is derived from an EMBL/GenBank/DDBJ whole genome shotgun (WGS) entry which is preliminary data.</text>
</comment>
<evidence type="ECO:0000313" key="1">
    <source>
        <dbReference type="EMBL" id="KAJ4495337.1"/>
    </source>
</evidence>
<gene>
    <name evidence="1" type="ORF">C8R41DRAFT_827562</name>
</gene>
<sequence length="71" mass="7887">MILRTTFSAEDLGKCAGPKFTGGPDDSTRRSVNMMKMYHYTYRCACACVCSSHSTVAHQESRTQTRGTSRC</sequence>
<organism evidence="1 2">
    <name type="scientific">Lentinula lateritia</name>
    <dbReference type="NCBI Taxonomy" id="40482"/>
    <lineage>
        <taxon>Eukaryota</taxon>
        <taxon>Fungi</taxon>
        <taxon>Dikarya</taxon>
        <taxon>Basidiomycota</taxon>
        <taxon>Agaricomycotina</taxon>
        <taxon>Agaricomycetes</taxon>
        <taxon>Agaricomycetidae</taxon>
        <taxon>Agaricales</taxon>
        <taxon>Marasmiineae</taxon>
        <taxon>Omphalotaceae</taxon>
        <taxon>Lentinula</taxon>
    </lineage>
</organism>
<protein>
    <submittedName>
        <fullName evidence="1">Uncharacterized protein</fullName>
    </submittedName>
</protein>
<evidence type="ECO:0000313" key="2">
    <source>
        <dbReference type="Proteomes" id="UP001150217"/>
    </source>
</evidence>
<accession>A0ABQ8VND4</accession>
<keyword evidence="2" id="KW-1185">Reference proteome</keyword>
<dbReference type="EMBL" id="JANVFT010000030">
    <property type="protein sequence ID" value="KAJ4495337.1"/>
    <property type="molecule type" value="Genomic_DNA"/>
</dbReference>
<reference evidence="1" key="1">
    <citation type="submission" date="2022-08" db="EMBL/GenBank/DDBJ databases">
        <title>A Global Phylogenomic Analysis of the Shiitake Genus Lentinula.</title>
        <authorList>
            <consortium name="DOE Joint Genome Institute"/>
            <person name="Sierra-Patev S."/>
            <person name="Min B."/>
            <person name="Naranjo-Ortiz M."/>
            <person name="Looney B."/>
            <person name="Konkel Z."/>
            <person name="Slot J.C."/>
            <person name="Sakamoto Y."/>
            <person name="Steenwyk J.L."/>
            <person name="Rokas A."/>
            <person name="Carro J."/>
            <person name="Camarero S."/>
            <person name="Ferreira P."/>
            <person name="Molpeceres G."/>
            <person name="Ruiz-Duenas F.J."/>
            <person name="Serrano A."/>
            <person name="Henrissat B."/>
            <person name="Drula E."/>
            <person name="Hughes K.W."/>
            <person name="Mata J.L."/>
            <person name="Ishikawa N.K."/>
            <person name="Vargas-Isla R."/>
            <person name="Ushijima S."/>
            <person name="Smith C.A."/>
            <person name="Ahrendt S."/>
            <person name="Andreopoulos W."/>
            <person name="He G."/>
            <person name="Labutti K."/>
            <person name="Lipzen A."/>
            <person name="Ng V."/>
            <person name="Riley R."/>
            <person name="Sandor L."/>
            <person name="Barry K."/>
            <person name="Martinez A.T."/>
            <person name="Xiao Y."/>
            <person name="Gibbons J.G."/>
            <person name="Terashima K."/>
            <person name="Grigoriev I.V."/>
            <person name="Hibbett D.S."/>
        </authorList>
    </citation>
    <scope>NUCLEOTIDE SEQUENCE</scope>
    <source>
        <strain evidence="1">RHP3577 ss4</strain>
    </source>
</reference>
<name>A0ABQ8VND4_9AGAR</name>